<gene>
    <name evidence="1" type="ORF">JMJ77_004434</name>
</gene>
<name>A0A9P7R1B9_9PEZI</name>
<evidence type="ECO:0000313" key="2">
    <source>
        <dbReference type="Proteomes" id="UP000699042"/>
    </source>
</evidence>
<dbReference type="EMBL" id="JAESDN010000010">
    <property type="protein sequence ID" value="KAG7044976.1"/>
    <property type="molecule type" value="Genomic_DNA"/>
</dbReference>
<accession>A0A9P7R1B9</accession>
<organism evidence="1 2">
    <name type="scientific">Colletotrichum scovillei</name>
    <dbReference type="NCBI Taxonomy" id="1209932"/>
    <lineage>
        <taxon>Eukaryota</taxon>
        <taxon>Fungi</taxon>
        <taxon>Dikarya</taxon>
        <taxon>Ascomycota</taxon>
        <taxon>Pezizomycotina</taxon>
        <taxon>Sordariomycetes</taxon>
        <taxon>Hypocreomycetidae</taxon>
        <taxon>Glomerellales</taxon>
        <taxon>Glomerellaceae</taxon>
        <taxon>Colletotrichum</taxon>
        <taxon>Colletotrichum acutatum species complex</taxon>
    </lineage>
</organism>
<proteinExistence type="predicted"/>
<reference evidence="1" key="1">
    <citation type="submission" date="2021-05" db="EMBL/GenBank/DDBJ databases">
        <title>Comparative genomics of three Colletotrichum scovillei strains and genetic complementation revealed genes involved fungal growth and virulence on chili pepper.</title>
        <authorList>
            <person name="Hsieh D.-K."/>
            <person name="Chuang S.-C."/>
            <person name="Chen C.-Y."/>
            <person name="Chao Y.-T."/>
            <person name="Lu M.-Y.J."/>
            <person name="Lee M.-H."/>
            <person name="Shih M.-C."/>
        </authorList>
    </citation>
    <scope>NUCLEOTIDE SEQUENCE</scope>
    <source>
        <strain evidence="1">Coll-153</strain>
    </source>
</reference>
<keyword evidence="2" id="KW-1185">Reference proteome</keyword>
<comment type="caution">
    <text evidence="1">The sequence shown here is derived from an EMBL/GenBank/DDBJ whole genome shotgun (WGS) entry which is preliminary data.</text>
</comment>
<sequence length="103" mass="11287">MTEGLWYADDFGGHVQSLRSGCAEAEDMFVQNFGSLCQFLRPGTRIGHQFDIMPGSVAASLCFTRIVTQLGSRALYPPSIIVAWSSLFGSEVLLDVIRVCRAL</sequence>
<dbReference type="Proteomes" id="UP000699042">
    <property type="component" value="Unassembled WGS sequence"/>
</dbReference>
<dbReference type="AlphaFoldDB" id="A0A9P7R1B9"/>
<protein>
    <submittedName>
        <fullName evidence="1">Uncharacterized protein</fullName>
    </submittedName>
</protein>
<evidence type="ECO:0000313" key="1">
    <source>
        <dbReference type="EMBL" id="KAG7044976.1"/>
    </source>
</evidence>